<feature type="domain" description="Thioesterase" evidence="1">
    <location>
        <begin position="52"/>
        <end position="105"/>
    </location>
</feature>
<proteinExistence type="predicted"/>
<evidence type="ECO:0000313" key="2">
    <source>
        <dbReference type="EMBL" id="MFD2419695.1"/>
    </source>
</evidence>
<evidence type="ECO:0000259" key="1">
    <source>
        <dbReference type="Pfam" id="PF03061"/>
    </source>
</evidence>
<keyword evidence="3" id="KW-1185">Reference proteome</keyword>
<name>A0ABW5FZI1_9PSEU</name>
<gene>
    <name evidence="2" type="ORF">ACFSXZ_25530</name>
</gene>
<dbReference type="Proteomes" id="UP001597417">
    <property type="component" value="Unassembled WGS sequence"/>
</dbReference>
<dbReference type="Pfam" id="PF03061">
    <property type="entry name" value="4HBT"/>
    <property type="match status" value="1"/>
</dbReference>
<dbReference type="CDD" id="cd03443">
    <property type="entry name" value="PaaI_thioesterase"/>
    <property type="match status" value="1"/>
</dbReference>
<dbReference type="RefSeq" id="WP_378267725.1">
    <property type="nucleotide sequence ID" value="NZ_JBHUKR010000013.1"/>
</dbReference>
<accession>A0ABW5FZI1</accession>
<evidence type="ECO:0000313" key="3">
    <source>
        <dbReference type="Proteomes" id="UP001597417"/>
    </source>
</evidence>
<comment type="caution">
    <text evidence="2">The sequence shown here is derived from an EMBL/GenBank/DDBJ whole genome shotgun (WGS) entry which is preliminary data.</text>
</comment>
<protein>
    <submittedName>
        <fullName evidence="2">PaaI family thioesterase</fullName>
        <ecNumber evidence="2">3.1.2.-</ecNumber>
    </submittedName>
</protein>
<sequence length="139" mass="14735">MTAVLPWSGRADHHCFGCSPVNPAGLALEFAEDEKTLSTDFTLDKNYESYPGVVHGGILALICDETMGNLVVMRLGVPALTVSMRLRYIRVVTVGHPYRCVARAVTGGPLVPADAEILDAHGAVVGAAKATYKPQGSQL</sequence>
<dbReference type="EC" id="3.1.2.-" evidence="2"/>
<dbReference type="Gene3D" id="3.10.129.10">
    <property type="entry name" value="Hotdog Thioesterase"/>
    <property type="match status" value="1"/>
</dbReference>
<dbReference type="InterPro" id="IPR029069">
    <property type="entry name" value="HotDog_dom_sf"/>
</dbReference>
<reference evidence="3" key="1">
    <citation type="journal article" date="2019" name="Int. J. Syst. Evol. Microbiol.">
        <title>The Global Catalogue of Microorganisms (GCM) 10K type strain sequencing project: providing services to taxonomists for standard genome sequencing and annotation.</title>
        <authorList>
            <consortium name="The Broad Institute Genomics Platform"/>
            <consortium name="The Broad Institute Genome Sequencing Center for Infectious Disease"/>
            <person name="Wu L."/>
            <person name="Ma J."/>
        </authorList>
    </citation>
    <scope>NUCLEOTIDE SEQUENCE [LARGE SCALE GENOMIC DNA]</scope>
    <source>
        <strain evidence="3">CGMCC 4.7645</strain>
    </source>
</reference>
<dbReference type="GO" id="GO:0016787">
    <property type="term" value="F:hydrolase activity"/>
    <property type="evidence" value="ECO:0007669"/>
    <property type="project" value="UniProtKB-KW"/>
</dbReference>
<keyword evidence="2" id="KW-0378">Hydrolase</keyword>
<organism evidence="2 3">
    <name type="scientific">Amycolatopsis pigmentata</name>
    <dbReference type="NCBI Taxonomy" id="450801"/>
    <lineage>
        <taxon>Bacteria</taxon>
        <taxon>Bacillati</taxon>
        <taxon>Actinomycetota</taxon>
        <taxon>Actinomycetes</taxon>
        <taxon>Pseudonocardiales</taxon>
        <taxon>Pseudonocardiaceae</taxon>
        <taxon>Amycolatopsis</taxon>
    </lineage>
</organism>
<dbReference type="InterPro" id="IPR006683">
    <property type="entry name" value="Thioestr_dom"/>
</dbReference>
<dbReference type="EMBL" id="JBHUKR010000013">
    <property type="protein sequence ID" value="MFD2419695.1"/>
    <property type="molecule type" value="Genomic_DNA"/>
</dbReference>
<dbReference type="SUPFAM" id="SSF54637">
    <property type="entry name" value="Thioesterase/thiol ester dehydrase-isomerase"/>
    <property type="match status" value="1"/>
</dbReference>